<dbReference type="Proteomes" id="UP000266861">
    <property type="component" value="Unassembled WGS sequence"/>
</dbReference>
<evidence type="ECO:0000313" key="2">
    <source>
        <dbReference type="Proteomes" id="UP000266861"/>
    </source>
</evidence>
<evidence type="ECO:0000313" key="1">
    <source>
        <dbReference type="EMBL" id="RHZ88478.1"/>
    </source>
</evidence>
<keyword evidence="2" id="KW-1185">Reference proteome</keyword>
<name>A0A397JNS4_9GLOM</name>
<sequence length="146" mass="16139">MIAIIIDSPDASEWRATPLSDSILSSMVFINAVIDGGPLDPLDPLGPLGSLGSLSLLCPLDPHKNITKLAGLKQARELEIAYLCIIHKSSCLFVYYPQIFLFICAKNFACFSLFNHLEHARIFEFTWANLIPNFKNLTSSLKKISG</sequence>
<reference evidence="1 2" key="1">
    <citation type="submission" date="2018-08" db="EMBL/GenBank/DDBJ databases">
        <title>Genome and evolution of the arbuscular mycorrhizal fungus Diversispora epigaea (formerly Glomus versiforme) and its bacterial endosymbionts.</title>
        <authorList>
            <person name="Sun X."/>
            <person name="Fei Z."/>
            <person name="Harrison M."/>
        </authorList>
    </citation>
    <scope>NUCLEOTIDE SEQUENCE [LARGE SCALE GENOMIC DNA]</scope>
    <source>
        <strain evidence="1 2">IT104</strain>
    </source>
</reference>
<dbReference type="AlphaFoldDB" id="A0A397JNS4"/>
<organism evidence="1 2">
    <name type="scientific">Diversispora epigaea</name>
    <dbReference type="NCBI Taxonomy" id="1348612"/>
    <lineage>
        <taxon>Eukaryota</taxon>
        <taxon>Fungi</taxon>
        <taxon>Fungi incertae sedis</taxon>
        <taxon>Mucoromycota</taxon>
        <taxon>Glomeromycotina</taxon>
        <taxon>Glomeromycetes</taxon>
        <taxon>Diversisporales</taxon>
        <taxon>Diversisporaceae</taxon>
        <taxon>Diversispora</taxon>
    </lineage>
</organism>
<comment type="caution">
    <text evidence="1">The sequence shown here is derived from an EMBL/GenBank/DDBJ whole genome shotgun (WGS) entry which is preliminary data.</text>
</comment>
<dbReference type="EMBL" id="PQFF01000020">
    <property type="protein sequence ID" value="RHZ88478.1"/>
    <property type="molecule type" value="Genomic_DNA"/>
</dbReference>
<gene>
    <name evidence="1" type="ORF">Glove_22g227</name>
</gene>
<accession>A0A397JNS4</accession>
<protein>
    <submittedName>
        <fullName evidence="1">Uncharacterized protein</fullName>
    </submittedName>
</protein>
<proteinExistence type="predicted"/>